<dbReference type="InterPro" id="IPR053378">
    <property type="entry name" value="Prenyl_diphosphate_synthase"/>
</dbReference>
<dbReference type="Proteomes" id="UP000316882">
    <property type="component" value="Unassembled WGS sequence"/>
</dbReference>
<dbReference type="InterPro" id="IPR000092">
    <property type="entry name" value="Polyprenyl_synt"/>
</dbReference>
<evidence type="ECO:0000256" key="8">
    <source>
        <dbReference type="ARBA" id="ARBA00023229"/>
    </source>
</evidence>
<dbReference type="PANTHER" id="PTHR43281:SF1">
    <property type="entry name" value="FARNESYL DIPHOSPHATE SYNTHASE"/>
    <property type="match status" value="1"/>
</dbReference>
<dbReference type="GO" id="GO:0046872">
    <property type="term" value="F:metal ion binding"/>
    <property type="evidence" value="ECO:0007669"/>
    <property type="project" value="UniProtKB-KW"/>
</dbReference>
<keyword evidence="7" id="KW-0460">Magnesium</keyword>
<evidence type="ECO:0000256" key="4">
    <source>
        <dbReference type="ARBA" id="ARBA00015100"/>
    </source>
</evidence>
<dbReference type="Gene3D" id="1.10.600.10">
    <property type="entry name" value="Farnesyl Diphosphate Synthase"/>
    <property type="match status" value="1"/>
</dbReference>
<evidence type="ECO:0000256" key="5">
    <source>
        <dbReference type="ARBA" id="ARBA00022679"/>
    </source>
</evidence>
<dbReference type="PROSITE" id="PS00723">
    <property type="entry name" value="POLYPRENYL_SYNTHASE_1"/>
    <property type="match status" value="1"/>
</dbReference>
<dbReference type="PROSITE" id="PS00444">
    <property type="entry name" value="POLYPRENYL_SYNTHASE_2"/>
    <property type="match status" value="1"/>
</dbReference>
<dbReference type="EMBL" id="BJMH01000004">
    <property type="protein sequence ID" value="GEB31628.1"/>
    <property type="molecule type" value="Genomic_DNA"/>
</dbReference>
<dbReference type="InterPro" id="IPR033749">
    <property type="entry name" value="Polyprenyl_synt_CS"/>
</dbReference>
<dbReference type="EC" id="2.5.1.10" evidence="3"/>
<dbReference type="SUPFAM" id="SSF48576">
    <property type="entry name" value="Terpenoid synthases"/>
    <property type="match status" value="1"/>
</dbReference>
<comment type="catalytic activity">
    <reaction evidence="11">
        <text>isopentenyl diphosphate + (2E)-geranyl diphosphate = (2E,6E)-farnesyl diphosphate + diphosphate</text>
        <dbReference type="Rhea" id="RHEA:19361"/>
        <dbReference type="ChEBI" id="CHEBI:33019"/>
        <dbReference type="ChEBI" id="CHEBI:58057"/>
        <dbReference type="ChEBI" id="CHEBI:128769"/>
        <dbReference type="ChEBI" id="CHEBI:175763"/>
        <dbReference type="EC" id="2.5.1.10"/>
    </reaction>
</comment>
<dbReference type="GO" id="GO:0005737">
    <property type="term" value="C:cytoplasm"/>
    <property type="evidence" value="ECO:0007669"/>
    <property type="project" value="UniProtKB-ARBA"/>
</dbReference>
<accession>A0A4Y3PK38</accession>
<dbReference type="FunFam" id="1.10.600.10:FF:000001">
    <property type="entry name" value="Geranylgeranyl diphosphate synthase"/>
    <property type="match status" value="1"/>
</dbReference>
<comment type="caution">
    <text evidence="13">The sequence shown here is derived from an EMBL/GenBank/DDBJ whole genome shotgun (WGS) entry which is preliminary data.</text>
</comment>
<evidence type="ECO:0000256" key="11">
    <source>
        <dbReference type="ARBA" id="ARBA00049399"/>
    </source>
</evidence>
<dbReference type="Pfam" id="PF00348">
    <property type="entry name" value="polyprenyl_synt"/>
    <property type="match status" value="1"/>
</dbReference>
<gene>
    <name evidence="13" type="primary">ispA</name>
    <name evidence="13" type="ORF">BPA01_12080</name>
</gene>
<organism evidence="13 14">
    <name type="scientific">Brevibacillus parabrevis</name>
    <dbReference type="NCBI Taxonomy" id="54914"/>
    <lineage>
        <taxon>Bacteria</taxon>
        <taxon>Bacillati</taxon>
        <taxon>Bacillota</taxon>
        <taxon>Bacilli</taxon>
        <taxon>Bacillales</taxon>
        <taxon>Paenibacillaceae</taxon>
        <taxon>Brevibacillus</taxon>
    </lineage>
</organism>
<proteinExistence type="inferred from homology"/>
<keyword evidence="6" id="KW-0479">Metal-binding</keyword>
<dbReference type="SFLD" id="SFLDG01017">
    <property type="entry name" value="Polyprenyl_Transferase_Like"/>
    <property type="match status" value="1"/>
</dbReference>
<dbReference type="SFLD" id="SFLDS00005">
    <property type="entry name" value="Isoprenoid_Synthase_Type_I"/>
    <property type="match status" value="1"/>
</dbReference>
<comment type="similarity">
    <text evidence="2 12">Belongs to the FPP/GGPP synthase family.</text>
</comment>
<sequence>MWKGNNDIVDTFQSYLAEKTAYIEQHLTPALEQEGVPTHLYESMKYSLMAGGKRLRPMLVLAVLEALDKPMERGVPFAVALEMIHTYSLIHDDLPAMDDDDLRRGKPTNHKVYGEATAILAGDALLTRAFSHVAEAYQERTDVTSATIVKLIAELGKRAGATGMVGGQMADIEGESKQLDLEQLEFIHRHKTGDLLVAALRGGGYLAEASEAQMDALTRYGVCIGLAFQIQDDILNVEGDAAKLGKAVGSDADRNKSTYPSLLGLAESKERLSALIAEAKAALAIAGIEHSALSPLADYVQNRNK</sequence>
<protein>
    <recommendedName>
        <fullName evidence="4">Farnesyl diphosphate synthase</fullName>
        <ecNumber evidence="3">2.5.1.10</ecNumber>
    </recommendedName>
    <alternativeName>
        <fullName evidence="10">(2E,6E)-farnesyl diphosphate synthase</fullName>
    </alternativeName>
    <alternativeName>
        <fullName evidence="9">Geranyltranstransferase</fullName>
    </alternativeName>
</protein>
<evidence type="ECO:0000256" key="9">
    <source>
        <dbReference type="ARBA" id="ARBA00032380"/>
    </source>
</evidence>
<dbReference type="CDD" id="cd00685">
    <property type="entry name" value="Trans_IPPS_HT"/>
    <property type="match status" value="1"/>
</dbReference>
<dbReference type="PANTHER" id="PTHR43281">
    <property type="entry name" value="FARNESYL DIPHOSPHATE SYNTHASE"/>
    <property type="match status" value="1"/>
</dbReference>
<comment type="cofactor">
    <cofactor evidence="1">
        <name>Mg(2+)</name>
        <dbReference type="ChEBI" id="CHEBI:18420"/>
    </cofactor>
</comment>
<evidence type="ECO:0000256" key="7">
    <source>
        <dbReference type="ARBA" id="ARBA00022842"/>
    </source>
</evidence>
<dbReference type="STRING" id="54914.AV540_04655"/>
<evidence type="ECO:0000256" key="2">
    <source>
        <dbReference type="ARBA" id="ARBA00006706"/>
    </source>
</evidence>
<dbReference type="GO" id="GO:0016114">
    <property type="term" value="P:terpenoid biosynthetic process"/>
    <property type="evidence" value="ECO:0007669"/>
    <property type="project" value="UniProtKB-ARBA"/>
</dbReference>
<evidence type="ECO:0000313" key="14">
    <source>
        <dbReference type="Proteomes" id="UP000316882"/>
    </source>
</evidence>
<evidence type="ECO:0000256" key="1">
    <source>
        <dbReference type="ARBA" id="ARBA00001946"/>
    </source>
</evidence>
<evidence type="ECO:0000256" key="6">
    <source>
        <dbReference type="ARBA" id="ARBA00022723"/>
    </source>
</evidence>
<evidence type="ECO:0000256" key="12">
    <source>
        <dbReference type="RuleBase" id="RU004466"/>
    </source>
</evidence>
<keyword evidence="8" id="KW-0414">Isoprene biosynthesis</keyword>
<evidence type="ECO:0000313" key="13">
    <source>
        <dbReference type="EMBL" id="GEB31628.1"/>
    </source>
</evidence>
<dbReference type="AlphaFoldDB" id="A0A4Y3PK38"/>
<dbReference type="InterPro" id="IPR008949">
    <property type="entry name" value="Isoprenoid_synthase_dom_sf"/>
</dbReference>
<reference evidence="13 14" key="1">
    <citation type="submission" date="2019-06" db="EMBL/GenBank/DDBJ databases">
        <title>Whole genome shotgun sequence of Brevibacillus parabrevis NBRC 12334.</title>
        <authorList>
            <person name="Hosoyama A."/>
            <person name="Uohara A."/>
            <person name="Ohji S."/>
            <person name="Ichikawa N."/>
        </authorList>
    </citation>
    <scope>NUCLEOTIDE SEQUENCE [LARGE SCALE GENOMIC DNA]</scope>
    <source>
        <strain evidence="13 14">NBRC 12334</strain>
    </source>
</reference>
<keyword evidence="14" id="KW-1185">Reference proteome</keyword>
<evidence type="ECO:0000256" key="10">
    <source>
        <dbReference type="ARBA" id="ARBA00032873"/>
    </source>
</evidence>
<dbReference type="GO" id="GO:0004337">
    <property type="term" value="F:(2E,6E)-farnesyl diphosphate synthase activity"/>
    <property type="evidence" value="ECO:0007669"/>
    <property type="project" value="UniProtKB-EC"/>
</dbReference>
<keyword evidence="5 12" id="KW-0808">Transferase</keyword>
<dbReference type="NCBIfam" id="NF045485">
    <property type="entry name" value="FPPsyn"/>
    <property type="match status" value="1"/>
</dbReference>
<evidence type="ECO:0000256" key="3">
    <source>
        <dbReference type="ARBA" id="ARBA00012439"/>
    </source>
</evidence>
<name>A0A4Y3PK38_BREPA</name>